<sequence>MQITIELPSDIANQFQPVDASRRMLELIVADEYRQGRIGAAQVRSILNLGSRWQAYEFLKREKAYLPYTTEDLEEDSQTIASLLANQ</sequence>
<dbReference type="InterPro" id="IPR005368">
    <property type="entry name" value="UPF0175"/>
</dbReference>
<protein>
    <submittedName>
        <fullName evidence="1">UPF0175 family protein</fullName>
    </submittedName>
</protein>
<name>A0ABT7B0N2_9CYAN</name>
<accession>A0ABT7B0N2</accession>
<proteinExistence type="predicted"/>
<dbReference type="RefSeq" id="WP_283765087.1">
    <property type="nucleotide sequence ID" value="NZ_JAQOSO010000003.1"/>
</dbReference>
<gene>
    <name evidence="1" type="ORF">PMG25_01195</name>
</gene>
<dbReference type="Pfam" id="PF03683">
    <property type="entry name" value="UPF0175"/>
    <property type="match status" value="1"/>
</dbReference>
<organism evidence="1 2">
    <name type="scientific">Roseofilum capinflatum BLCC-M114</name>
    <dbReference type="NCBI Taxonomy" id="3022440"/>
    <lineage>
        <taxon>Bacteria</taxon>
        <taxon>Bacillati</taxon>
        <taxon>Cyanobacteriota</taxon>
        <taxon>Cyanophyceae</taxon>
        <taxon>Desertifilales</taxon>
        <taxon>Desertifilaceae</taxon>
        <taxon>Roseofilum</taxon>
        <taxon>Roseofilum capinflatum</taxon>
    </lineage>
</organism>
<keyword evidence="2" id="KW-1185">Reference proteome</keyword>
<evidence type="ECO:0000313" key="1">
    <source>
        <dbReference type="EMBL" id="MDJ1172705.1"/>
    </source>
</evidence>
<dbReference type="Proteomes" id="UP001235849">
    <property type="component" value="Unassembled WGS sequence"/>
</dbReference>
<dbReference type="EMBL" id="JAQOSO010000003">
    <property type="protein sequence ID" value="MDJ1172705.1"/>
    <property type="molecule type" value="Genomic_DNA"/>
</dbReference>
<reference evidence="1 2" key="1">
    <citation type="submission" date="2023-01" db="EMBL/GenBank/DDBJ databases">
        <title>Novel diversity within Roseofilum (Cyanobacteria; Desertifilaceae) from marine benthic mats with descriptions of four novel species.</title>
        <authorList>
            <person name="Wang Y."/>
            <person name="Berthold D.E."/>
            <person name="Hu J."/>
            <person name="Lefler F.W."/>
            <person name="Laughinghouse H.D. IV."/>
        </authorList>
    </citation>
    <scope>NUCLEOTIDE SEQUENCE [LARGE SCALE GENOMIC DNA]</scope>
    <source>
        <strain evidence="1 2">BLCC-M114</strain>
    </source>
</reference>
<evidence type="ECO:0000313" key="2">
    <source>
        <dbReference type="Proteomes" id="UP001235849"/>
    </source>
</evidence>
<comment type="caution">
    <text evidence="1">The sequence shown here is derived from an EMBL/GenBank/DDBJ whole genome shotgun (WGS) entry which is preliminary data.</text>
</comment>